<reference evidence="2 3" key="1">
    <citation type="submission" date="2018-03" db="EMBL/GenBank/DDBJ databases">
        <title>Genomic Encyclopedia of Type Strains, Phase III (KMG-III): the genomes of soil and plant-associated and newly described type strains.</title>
        <authorList>
            <person name="Whitman W."/>
        </authorList>
    </citation>
    <scope>NUCLEOTIDE SEQUENCE [LARGE SCALE GENOMIC DNA]</scope>
    <source>
        <strain evidence="2 3">CGMCC 1.9313</strain>
    </source>
</reference>
<keyword evidence="1" id="KW-0812">Transmembrane</keyword>
<keyword evidence="3" id="KW-1185">Reference proteome</keyword>
<evidence type="ECO:0000256" key="1">
    <source>
        <dbReference type="SAM" id="Phobius"/>
    </source>
</evidence>
<dbReference type="OrthoDB" id="791955at2"/>
<keyword evidence="1" id="KW-0472">Membrane</keyword>
<keyword evidence="1" id="KW-1133">Transmembrane helix</keyword>
<sequence>MKNLIIIYLLIFTAVPLFAQKWKPTKLDDSVQVSLPDGFTKKDTLGQTLFNADTPFGQILITKQPDDPSTTPDIEKVDQLKKYYDNFVKQIQTSSTGNVSDARDTLIGKLRVKDLKLVTDTGSGKHYRNIRVLHVNSATYTFQFLYKDIHESYAREESETFYNSIKIPPDATVAAQFTEPQNTTGKKPAGSTNYILIGAIAGVILLIVIIILLRKRKKHE</sequence>
<gene>
    <name evidence="2" type="ORF">B0I27_11113</name>
</gene>
<feature type="transmembrane region" description="Helical" evidence="1">
    <location>
        <begin position="194"/>
        <end position="213"/>
    </location>
</feature>
<evidence type="ECO:0000313" key="3">
    <source>
        <dbReference type="Proteomes" id="UP000238034"/>
    </source>
</evidence>
<protein>
    <submittedName>
        <fullName evidence="2">LPXTG-motif cell wall-anchored protein</fullName>
    </submittedName>
</protein>
<dbReference type="AlphaFoldDB" id="A0A2T0TUX0"/>
<proteinExistence type="predicted"/>
<organism evidence="2 3">
    <name type="scientific">Arcticibacter pallidicorallinus</name>
    <dbReference type="NCBI Taxonomy" id="1259464"/>
    <lineage>
        <taxon>Bacteria</taxon>
        <taxon>Pseudomonadati</taxon>
        <taxon>Bacteroidota</taxon>
        <taxon>Sphingobacteriia</taxon>
        <taxon>Sphingobacteriales</taxon>
        <taxon>Sphingobacteriaceae</taxon>
        <taxon>Arcticibacter</taxon>
    </lineage>
</organism>
<comment type="caution">
    <text evidence="2">The sequence shown here is derived from an EMBL/GenBank/DDBJ whole genome shotgun (WGS) entry which is preliminary data.</text>
</comment>
<accession>A0A2T0TUX0</accession>
<dbReference type="Proteomes" id="UP000238034">
    <property type="component" value="Unassembled WGS sequence"/>
</dbReference>
<dbReference type="RefSeq" id="WP_106294800.1">
    <property type="nucleotide sequence ID" value="NZ_PVTH01000011.1"/>
</dbReference>
<evidence type="ECO:0000313" key="2">
    <source>
        <dbReference type="EMBL" id="PRY49457.1"/>
    </source>
</evidence>
<name>A0A2T0TUX0_9SPHI</name>
<dbReference type="EMBL" id="PVTH01000011">
    <property type="protein sequence ID" value="PRY49457.1"/>
    <property type="molecule type" value="Genomic_DNA"/>
</dbReference>
<dbReference type="NCBIfam" id="TIGR01167">
    <property type="entry name" value="LPXTG_anchor"/>
    <property type="match status" value="1"/>
</dbReference>